<comment type="caution">
    <text evidence="1">The sequence shown here is derived from an EMBL/GenBank/DDBJ whole genome shotgun (WGS) entry which is preliminary data.</text>
</comment>
<dbReference type="EMBL" id="PHHF01000018">
    <property type="protein sequence ID" value="PTD26362.1"/>
    <property type="molecule type" value="Genomic_DNA"/>
</dbReference>
<keyword evidence="2" id="KW-1185">Reference proteome</keyword>
<sequence length="76" mass="8107">MTSSELQNLIVATLTRNAGGSRRRWRLVVGPVRVYSLGTHPHCNWSVAPSGSAGENTVVEDLIDTIRSAHPIVAAG</sequence>
<gene>
    <name evidence="1" type="ORF">CV103_04820</name>
</gene>
<accession>A0A2T4I6X6</accession>
<evidence type="ECO:0000313" key="1">
    <source>
        <dbReference type="EMBL" id="PTD26362.1"/>
    </source>
</evidence>
<dbReference type="Proteomes" id="UP000241206">
    <property type="component" value="Unassembled WGS sequence"/>
</dbReference>
<dbReference type="AlphaFoldDB" id="A0A2T4I6X6"/>
<evidence type="ECO:0000313" key="2">
    <source>
        <dbReference type="Proteomes" id="UP000241206"/>
    </source>
</evidence>
<name>A0A2T4I6X6_9SPHN</name>
<protein>
    <submittedName>
        <fullName evidence="1">Uncharacterized protein</fullName>
    </submittedName>
</protein>
<reference evidence="1 2" key="1">
    <citation type="submission" date="2017-11" db="EMBL/GenBank/DDBJ databases">
        <title>Sphingomonas oleivorans sp. nov., isolated from oil-contaminated soil.</title>
        <authorList>
            <person name="Wang L."/>
            <person name="Chen L."/>
        </authorList>
    </citation>
    <scope>NUCLEOTIDE SEQUENCE [LARGE SCALE GENOMIC DNA]</scope>
    <source>
        <strain evidence="1 2">K101</strain>
    </source>
</reference>
<organism evidence="1 2">
    <name type="scientific">Edaphosphingomonas fennica</name>
    <dbReference type="NCBI Taxonomy" id="114404"/>
    <lineage>
        <taxon>Bacteria</taxon>
        <taxon>Pseudomonadati</taxon>
        <taxon>Pseudomonadota</taxon>
        <taxon>Alphaproteobacteria</taxon>
        <taxon>Sphingomonadales</taxon>
        <taxon>Rhizorhabdaceae</taxon>
        <taxon>Edaphosphingomonas</taxon>
    </lineage>
</organism>
<proteinExistence type="predicted"/>